<dbReference type="InterPro" id="IPR011010">
    <property type="entry name" value="DNA_brk_join_enz"/>
</dbReference>
<dbReference type="PANTHER" id="PTHR30349:SF64">
    <property type="entry name" value="PROPHAGE INTEGRASE INTD-RELATED"/>
    <property type="match status" value="1"/>
</dbReference>
<dbReference type="EMBL" id="JAVDWN010000028">
    <property type="protein sequence ID" value="MDR7166135.1"/>
    <property type="molecule type" value="Genomic_DNA"/>
</dbReference>
<comment type="caution">
    <text evidence="8">The sequence shown here is derived from an EMBL/GenBank/DDBJ whole genome shotgun (WGS) entry which is preliminary data.</text>
</comment>
<dbReference type="InterPro" id="IPR002104">
    <property type="entry name" value="Integrase_catalytic"/>
</dbReference>
<evidence type="ECO:0000259" key="7">
    <source>
        <dbReference type="PROSITE" id="PS51900"/>
    </source>
</evidence>
<feature type="domain" description="Tyr recombinase" evidence="6">
    <location>
        <begin position="187"/>
        <end position="387"/>
    </location>
</feature>
<keyword evidence="3 5" id="KW-0238">DNA-binding</keyword>
<evidence type="ECO:0000256" key="5">
    <source>
        <dbReference type="PROSITE-ProRule" id="PRU01248"/>
    </source>
</evidence>
<evidence type="ECO:0000259" key="6">
    <source>
        <dbReference type="PROSITE" id="PS51898"/>
    </source>
</evidence>
<keyword evidence="4" id="KW-0233">DNA recombination</keyword>
<evidence type="ECO:0000313" key="8">
    <source>
        <dbReference type="EMBL" id="MDR7166135.1"/>
    </source>
</evidence>
<dbReference type="Pfam" id="PF00589">
    <property type="entry name" value="Phage_integrase"/>
    <property type="match status" value="1"/>
</dbReference>
<keyword evidence="2" id="KW-0229">DNA integration</keyword>
<feature type="domain" description="Core-binding (CB)" evidence="7">
    <location>
        <begin position="44"/>
        <end position="142"/>
    </location>
</feature>
<dbReference type="InterPro" id="IPR010998">
    <property type="entry name" value="Integrase_recombinase_N"/>
</dbReference>
<dbReference type="InterPro" id="IPR050090">
    <property type="entry name" value="Tyrosine_recombinase_XerCD"/>
</dbReference>
<comment type="similarity">
    <text evidence="1">Belongs to the 'phage' integrase family.</text>
</comment>
<dbReference type="Pfam" id="PF02899">
    <property type="entry name" value="Phage_int_SAM_1"/>
    <property type="match status" value="1"/>
</dbReference>
<dbReference type="InterPro" id="IPR004107">
    <property type="entry name" value="Integrase_SAM-like_N"/>
</dbReference>
<dbReference type="GO" id="GO:0006310">
    <property type="term" value="P:DNA recombination"/>
    <property type="evidence" value="ECO:0007669"/>
    <property type="project" value="UniProtKB-KW"/>
</dbReference>
<organism evidence="8 9">
    <name type="scientific">Pseudarthrobacter oxydans</name>
    <name type="common">Arthrobacter oxydans</name>
    <dbReference type="NCBI Taxonomy" id="1671"/>
    <lineage>
        <taxon>Bacteria</taxon>
        <taxon>Bacillati</taxon>
        <taxon>Actinomycetota</taxon>
        <taxon>Actinomycetes</taxon>
        <taxon>Micrococcales</taxon>
        <taxon>Micrococcaceae</taxon>
        <taxon>Pseudarthrobacter</taxon>
    </lineage>
</organism>
<dbReference type="GO" id="GO:0003677">
    <property type="term" value="F:DNA binding"/>
    <property type="evidence" value="ECO:0007669"/>
    <property type="project" value="UniProtKB-UniRule"/>
</dbReference>
<dbReference type="SUPFAM" id="SSF56349">
    <property type="entry name" value="DNA breaking-rejoining enzymes"/>
    <property type="match status" value="1"/>
</dbReference>
<dbReference type="GO" id="GO:0015074">
    <property type="term" value="P:DNA integration"/>
    <property type="evidence" value="ECO:0007669"/>
    <property type="project" value="UniProtKB-KW"/>
</dbReference>
<dbReference type="InterPro" id="IPR044068">
    <property type="entry name" value="CB"/>
</dbReference>
<dbReference type="InterPro" id="IPR013762">
    <property type="entry name" value="Integrase-like_cat_sf"/>
</dbReference>
<accession>A0AAW8NIC5</accession>
<dbReference type="PANTHER" id="PTHR30349">
    <property type="entry name" value="PHAGE INTEGRASE-RELATED"/>
    <property type="match status" value="1"/>
</dbReference>
<dbReference type="PROSITE" id="PS51898">
    <property type="entry name" value="TYR_RECOMBINASE"/>
    <property type="match status" value="1"/>
</dbReference>
<evidence type="ECO:0000256" key="4">
    <source>
        <dbReference type="ARBA" id="ARBA00023172"/>
    </source>
</evidence>
<reference evidence="8" key="1">
    <citation type="submission" date="2023-07" db="EMBL/GenBank/DDBJ databases">
        <title>Sorghum-associated microbial communities from plants grown in Nebraska, USA.</title>
        <authorList>
            <person name="Schachtman D."/>
        </authorList>
    </citation>
    <scope>NUCLEOTIDE SEQUENCE</scope>
    <source>
        <strain evidence="8">BE261</strain>
    </source>
</reference>
<dbReference type="Gene3D" id="1.10.150.130">
    <property type="match status" value="1"/>
</dbReference>
<protein>
    <submittedName>
        <fullName evidence="8">Integrase</fullName>
    </submittedName>
</protein>
<evidence type="ECO:0000256" key="3">
    <source>
        <dbReference type="ARBA" id="ARBA00023125"/>
    </source>
</evidence>
<evidence type="ECO:0000256" key="2">
    <source>
        <dbReference type="ARBA" id="ARBA00022908"/>
    </source>
</evidence>
<dbReference type="Gene3D" id="1.10.443.10">
    <property type="entry name" value="Intergrase catalytic core"/>
    <property type="match status" value="1"/>
</dbReference>
<proteinExistence type="inferred from homology"/>
<evidence type="ECO:0000256" key="1">
    <source>
        <dbReference type="ARBA" id="ARBA00008857"/>
    </source>
</evidence>
<dbReference type="AlphaFoldDB" id="A0AAW8NIC5"/>
<gene>
    <name evidence="8" type="ORF">J2X12_004189</name>
</gene>
<name>A0AAW8NIC5_PSEOX</name>
<dbReference type="RefSeq" id="WP_139030547.1">
    <property type="nucleotide sequence ID" value="NZ_JAVDWN010000028.1"/>
</dbReference>
<evidence type="ECO:0000313" key="9">
    <source>
        <dbReference type="Proteomes" id="UP001262032"/>
    </source>
</evidence>
<sequence length="397" mass="44357">MAQSPVPFPSTYQPNPSISRQWIAFKVIHKTGGPSWAVVDAFTYDLHPEASSYLHYLFGSARSTNTIRAYAQRLAAFFTWLGPARLNWADGVPVVSRFIRELAVSALPASEQDTAYREPRYRSGKTLNQYAAALTQFYMWAARSDLISEKTAAGFYETRIAYGFSGDRLLPGKVSRSRAVRVKEVEEAPKFLDEEGAGSLLAATANRRDRFLVALMLETGLRIGEALGLRTEDLHLFQDSRAVGCATAGPHIHVRRRQNPNAALSKSATPRRVPVTEAVCTLYHLYVEDRIDRLAVDSSPMVFVNLYSRSHLGEALKYSNAIKMFYRSSTRTGPRVNPHMTRHTAATRWKRAGVPGPDVQELLGHRSATSQHVYEHATDQDLRDAIEAVRPIPRGQL</sequence>
<dbReference type="Proteomes" id="UP001262032">
    <property type="component" value="Unassembled WGS sequence"/>
</dbReference>
<dbReference type="PROSITE" id="PS51900">
    <property type="entry name" value="CB"/>
    <property type="match status" value="1"/>
</dbReference>